<evidence type="ECO:0000313" key="2">
    <source>
        <dbReference type="Proteomes" id="UP000132997"/>
    </source>
</evidence>
<name>C3RWL9_FRG3V</name>
<proteinExistence type="predicted"/>
<organism evidence="1 2">
    <name type="scientific">Soft-shelled turtle iridovirus</name>
    <dbReference type="NCBI Taxonomy" id="365144"/>
    <lineage>
        <taxon>Viruses</taxon>
        <taxon>Varidnaviria</taxon>
        <taxon>Bamfordvirae</taxon>
        <taxon>Nucleocytoviricota</taxon>
        <taxon>Megaviricetes</taxon>
        <taxon>Pimascovirales</taxon>
        <taxon>Pimascovirales incertae sedis</taxon>
        <taxon>Iridoviridae</taxon>
        <taxon>Alphairidovirinae</taxon>
        <taxon>Ranavirus</taxon>
        <taxon>Ranavirus rana1</taxon>
        <taxon>Frog virus 3</taxon>
    </lineage>
</organism>
<evidence type="ECO:0000313" key="1">
    <source>
        <dbReference type="EMBL" id="ACF42239.1"/>
    </source>
</evidence>
<dbReference type="EMBL" id="EU627010">
    <property type="protein sequence ID" value="ACF42239.1"/>
    <property type="molecule type" value="Genomic_DNA"/>
</dbReference>
<accession>C3RWL9</accession>
<protein>
    <submittedName>
        <fullName evidence="1">Uncharacterized protein</fullName>
    </submittedName>
</protein>
<reference evidence="1 2" key="1">
    <citation type="journal article" date="2009" name="BMC Genomics">
        <title>Complete sequence determination of a novel reptile iridovirus isolated from soft-shelled turtle and evolutionary analysis of Iridoviridae.</title>
        <authorList>
            <person name="Huang Y."/>
            <person name="Huang X."/>
            <person name="Liu H."/>
            <person name="Gong J."/>
            <person name="Ouyang Z."/>
            <person name="Cui H."/>
            <person name="Cao J."/>
            <person name="Zhao Y."/>
            <person name="Wang X."/>
            <person name="Jiang Y."/>
            <person name="Qin Q."/>
        </authorList>
    </citation>
    <scope>NUCLEOTIDE SEQUENCE [LARGE SCALE GENOMIC DNA]</scope>
</reference>
<dbReference type="Proteomes" id="UP000132997">
    <property type="component" value="Segment"/>
</dbReference>
<sequence>MQTSSKTDMCAALWAVTGLVLNVAVRFALEPFKESMGQGWHTAARVAVNGAIVLALADRLSDSPVTMTLFVMALSASPE</sequence>
<gene>
    <name evidence="1" type="ORF">ORF020L</name>
</gene>